<evidence type="ECO:0000256" key="2">
    <source>
        <dbReference type="SAM" id="SignalP"/>
    </source>
</evidence>
<dbReference type="AlphaFoldDB" id="A0A3N0Y7H6"/>
<protein>
    <submittedName>
        <fullName evidence="3">Uncharacterized protein</fullName>
    </submittedName>
</protein>
<evidence type="ECO:0000313" key="3">
    <source>
        <dbReference type="EMBL" id="ROL42163.1"/>
    </source>
</evidence>
<evidence type="ECO:0000256" key="1">
    <source>
        <dbReference type="SAM" id="MobiDB-lite"/>
    </source>
</evidence>
<comment type="caution">
    <text evidence="3">The sequence shown here is derived from an EMBL/GenBank/DDBJ whole genome shotgun (WGS) entry which is preliminary data.</text>
</comment>
<feature type="chain" id="PRO_5017944798" evidence="2">
    <location>
        <begin position="17"/>
        <end position="68"/>
    </location>
</feature>
<dbReference type="Proteomes" id="UP000281406">
    <property type="component" value="Unassembled WGS sequence"/>
</dbReference>
<organism evidence="3 4">
    <name type="scientific">Anabarilius grahami</name>
    <name type="common">Kanglang fish</name>
    <name type="synonym">Barilius grahami</name>
    <dbReference type="NCBI Taxonomy" id="495550"/>
    <lineage>
        <taxon>Eukaryota</taxon>
        <taxon>Metazoa</taxon>
        <taxon>Chordata</taxon>
        <taxon>Craniata</taxon>
        <taxon>Vertebrata</taxon>
        <taxon>Euteleostomi</taxon>
        <taxon>Actinopterygii</taxon>
        <taxon>Neopterygii</taxon>
        <taxon>Teleostei</taxon>
        <taxon>Ostariophysi</taxon>
        <taxon>Cypriniformes</taxon>
        <taxon>Xenocyprididae</taxon>
        <taxon>Xenocypridinae</taxon>
        <taxon>Xenocypridinae incertae sedis</taxon>
        <taxon>Anabarilius</taxon>
    </lineage>
</organism>
<dbReference type="EMBL" id="RJVU01050255">
    <property type="protein sequence ID" value="ROL42163.1"/>
    <property type="molecule type" value="Genomic_DNA"/>
</dbReference>
<keyword evidence="2" id="KW-0732">Signal</keyword>
<keyword evidence="4" id="KW-1185">Reference proteome</keyword>
<evidence type="ECO:0000313" key="4">
    <source>
        <dbReference type="Proteomes" id="UP000281406"/>
    </source>
</evidence>
<feature type="signal peptide" evidence="2">
    <location>
        <begin position="1"/>
        <end position="16"/>
    </location>
</feature>
<feature type="region of interest" description="Disordered" evidence="1">
    <location>
        <begin position="44"/>
        <end position="68"/>
    </location>
</feature>
<gene>
    <name evidence="3" type="ORF">DPX16_1348</name>
</gene>
<accession>A0A3N0Y7H6</accession>
<sequence length="68" mass="7644">MMMMMMMMMSLPVVQDKVGIMAEDCLVSTFSALDVEELKVLERKWQRNHPSSSSSSSSSPDRSGLLRC</sequence>
<reference evidence="3 4" key="1">
    <citation type="submission" date="2018-10" db="EMBL/GenBank/DDBJ databases">
        <title>Genome assembly for a Yunnan-Guizhou Plateau 3E fish, Anabarilius grahami (Regan), and its evolutionary and genetic applications.</title>
        <authorList>
            <person name="Jiang W."/>
        </authorList>
    </citation>
    <scope>NUCLEOTIDE SEQUENCE [LARGE SCALE GENOMIC DNA]</scope>
    <source>
        <strain evidence="3">AG-KIZ</strain>
        <tissue evidence="3">Muscle</tissue>
    </source>
</reference>
<name>A0A3N0Y7H6_ANAGA</name>
<proteinExistence type="predicted"/>